<dbReference type="InterPro" id="IPR001675">
    <property type="entry name" value="Glyco_trans_29"/>
</dbReference>
<dbReference type="InterPro" id="IPR038578">
    <property type="entry name" value="GT29-like_sf"/>
</dbReference>
<name>A0A4Y5SRX5_9RHOB</name>
<keyword evidence="6" id="KW-1133">Transmembrane helix</keyword>
<evidence type="ECO:0000313" key="9">
    <source>
        <dbReference type="EMBL" id="QDA35718.1"/>
    </source>
</evidence>
<sequence length="515" mass="58327">MHNKMLKFLTLSRQAEPVQSSENESKNQTLGISPLDVASVDALSELQNAKYKDISKLTFSGIARLLERAEAKIVNLSVENGTVLARLECAGSIVNVTFSEHIAHEVARSVVSGPTQDLFETVRDDLWQIRTQNGRWPFVLIPLNAALWKIAGLGEEVVFDVRERDFHFGEKEDRFSYERGQLGRLFGVLDEVTRADYAQAVALQIEPSQGAVMGWIRNEWKSFGTTLQVRDEIKRLISKKMPFRPNQLLIMAAFFCDAGEYGYALTLLKMANSASTGIWGRLRIPALTRLLVREGHIKWKWAEAEAELVDFITGQEGHFSRHLRENRDSFAIVGNGPRQVGLGTGSVIDKAKIVIRLNTGRPNANFAGDYGWKQNVWVKNQQNYDVKRTDKTPGLEHVIISGSNALYRTPNSGFYLRDLVEAHGSITLLPEEFLRQTIARTKRNPSSGIVMLTWLDFLAGGLQDQKNVFGFSLNDQKVRQTTHYFRDQPIASHHTHNWDIEREYFDEIVSPARDR</sequence>
<organism evidence="9 10">
    <name type="scientific">Paracoccus liaowanqingii</name>
    <dbReference type="NCBI Taxonomy" id="2560053"/>
    <lineage>
        <taxon>Bacteria</taxon>
        <taxon>Pseudomonadati</taxon>
        <taxon>Pseudomonadota</taxon>
        <taxon>Alphaproteobacteria</taxon>
        <taxon>Rhodobacterales</taxon>
        <taxon>Paracoccaceae</taxon>
        <taxon>Paracoccus</taxon>
    </lineage>
</organism>
<dbReference type="Gene3D" id="3.90.1480.20">
    <property type="entry name" value="Glycosyl transferase family 29"/>
    <property type="match status" value="1"/>
</dbReference>
<evidence type="ECO:0000256" key="7">
    <source>
        <dbReference type="ARBA" id="ARBA00023136"/>
    </source>
</evidence>
<dbReference type="Pfam" id="PF00777">
    <property type="entry name" value="Glyco_transf_29"/>
    <property type="match status" value="1"/>
</dbReference>
<evidence type="ECO:0000256" key="4">
    <source>
        <dbReference type="ARBA" id="ARBA00022679"/>
    </source>
</evidence>
<evidence type="ECO:0000256" key="8">
    <source>
        <dbReference type="ARBA" id="ARBA00023180"/>
    </source>
</evidence>
<keyword evidence="9" id="KW-0614">Plasmid</keyword>
<dbReference type="KEGG" id="plia:E4191_16255"/>
<evidence type="ECO:0000256" key="6">
    <source>
        <dbReference type="ARBA" id="ARBA00022989"/>
    </source>
</evidence>
<keyword evidence="4" id="KW-0808">Transferase</keyword>
<evidence type="ECO:0000256" key="1">
    <source>
        <dbReference type="ARBA" id="ARBA00004167"/>
    </source>
</evidence>
<keyword evidence="3" id="KW-0328">Glycosyltransferase</keyword>
<keyword evidence="5" id="KW-0812">Transmembrane</keyword>
<accession>A0A4Y5SRX5</accession>
<evidence type="ECO:0000256" key="5">
    <source>
        <dbReference type="ARBA" id="ARBA00022692"/>
    </source>
</evidence>
<gene>
    <name evidence="9" type="ORF">E4191_16255</name>
</gene>
<protein>
    <submittedName>
        <fullName evidence="9">Uncharacterized protein</fullName>
    </submittedName>
</protein>
<keyword evidence="8" id="KW-0325">Glycoprotein</keyword>
<dbReference type="EMBL" id="CP040758">
    <property type="protein sequence ID" value="QDA35718.1"/>
    <property type="molecule type" value="Genomic_DNA"/>
</dbReference>
<keyword evidence="7" id="KW-0472">Membrane</keyword>
<dbReference type="Proteomes" id="UP000296374">
    <property type="component" value="Plasmid unnamed7"/>
</dbReference>
<proteinExistence type="predicted"/>
<comment type="subcellular location">
    <subcellularLocation>
        <location evidence="2">Endomembrane system</location>
    </subcellularLocation>
    <subcellularLocation>
        <location evidence="1">Membrane</location>
        <topology evidence="1">Single-pass membrane protein</topology>
    </subcellularLocation>
</comment>
<geneLocation type="plasmid" evidence="9 10">
    <name>unnamed7</name>
</geneLocation>
<evidence type="ECO:0000313" key="10">
    <source>
        <dbReference type="Proteomes" id="UP000296374"/>
    </source>
</evidence>
<dbReference type="AlphaFoldDB" id="A0A4Y5SRX5"/>
<evidence type="ECO:0000256" key="2">
    <source>
        <dbReference type="ARBA" id="ARBA00004308"/>
    </source>
</evidence>
<reference evidence="10" key="1">
    <citation type="submission" date="2019-05" db="EMBL/GenBank/DDBJ databases">
        <title>Tamlana fucoidanivorans sp. nov., isolated from the surface of algae collected from Fujian province in China.</title>
        <authorList>
            <person name="Li J."/>
        </authorList>
    </citation>
    <scope>NUCLEOTIDE SEQUENCE [LARGE SCALE GENOMIC DNA]</scope>
    <source>
        <strain evidence="10">2251</strain>
        <plasmid evidence="10">unnamed7</plasmid>
    </source>
</reference>
<evidence type="ECO:0000256" key="3">
    <source>
        <dbReference type="ARBA" id="ARBA00022676"/>
    </source>
</evidence>